<dbReference type="Proteomes" id="UP000252519">
    <property type="component" value="Unassembled WGS sequence"/>
</dbReference>
<sequence>MIHKSSEQLTNYAKKSRTYLGRKLLPTLSKKYKNQTLREWSISSLSALYSFSLQMSSNASTAP</sequence>
<name>A0A368F9B9_ANCCA</name>
<dbReference type="EMBL" id="JOJR01006124">
    <property type="protein sequence ID" value="RCN26777.1"/>
    <property type="molecule type" value="Genomic_DNA"/>
</dbReference>
<accession>A0A368F9B9</accession>
<organism evidence="1 2">
    <name type="scientific">Ancylostoma caninum</name>
    <name type="common">Dog hookworm</name>
    <dbReference type="NCBI Taxonomy" id="29170"/>
    <lineage>
        <taxon>Eukaryota</taxon>
        <taxon>Metazoa</taxon>
        <taxon>Ecdysozoa</taxon>
        <taxon>Nematoda</taxon>
        <taxon>Chromadorea</taxon>
        <taxon>Rhabditida</taxon>
        <taxon>Rhabditina</taxon>
        <taxon>Rhabditomorpha</taxon>
        <taxon>Strongyloidea</taxon>
        <taxon>Ancylostomatidae</taxon>
        <taxon>Ancylostomatinae</taxon>
        <taxon>Ancylostoma</taxon>
    </lineage>
</organism>
<reference evidence="1 2" key="1">
    <citation type="submission" date="2014-10" db="EMBL/GenBank/DDBJ databases">
        <title>Draft genome of the hookworm Ancylostoma caninum.</title>
        <authorList>
            <person name="Mitreva M."/>
        </authorList>
    </citation>
    <scope>NUCLEOTIDE SEQUENCE [LARGE SCALE GENOMIC DNA]</scope>
    <source>
        <strain evidence="1 2">Baltimore</strain>
    </source>
</reference>
<protein>
    <submittedName>
        <fullName evidence="1">Uncharacterized protein</fullName>
    </submittedName>
</protein>
<keyword evidence="2" id="KW-1185">Reference proteome</keyword>
<gene>
    <name evidence="1" type="ORF">ANCCAN_27496</name>
</gene>
<proteinExistence type="predicted"/>
<evidence type="ECO:0000313" key="1">
    <source>
        <dbReference type="EMBL" id="RCN26777.1"/>
    </source>
</evidence>
<comment type="caution">
    <text evidence="1">The sequence shown here is derived from an EMBL/GenBank/DDBJ whole genome shotgun (WGS) entry which is preliminary data.</text>
</comment>
<dbReference type="AlphaFoldDB" id="A0A368F9B9"/>
<evidence type="ECO:0000313" key="2">
    <source>
        <dbReference type="Proteomes" id="UP000252519"/>
    </source>
</evidence>